<evidence type="ECO:0000259" key="13">
    <source>
        <dbReference type="Pfam" id="PF00038"/>
    </source>
</evidence>
<comment type="subcellular location">
    <subcellularLocation>
        <location evidence="2">Cytoplasm</location>
    </subcellularLocation>
    <subcellularLocation>
        <location evidence="1">Nucleus matrix</location>
    </subcellularLocation>
    <subcellularLocation>
        <location evidence="3">Nucleus</location>
        <location evidence="3">Nucleoplasm</location>
    </subcellularLocation>
</comment>
<evidence type="ECO:0000256" key="3">
    <source>
        <dbReference type="ARBA" id="ARBA00004642"/>
    </source>
</evidence>
<evidence type="ECO:0000256" key="10">
    <source>
        <dbReference type="ARBA" id="ARBA00039429"/>
    </source>
</evidence>
<keyword evidence="4" id="KW-0963">Cytoplasm</keyword>
<gene>
    <name evidence="14" type="ORF">mPipKuh1_008945</name>
</gene>
<dbReference type="Proteomes" id="UP000558488">
    <property type="component" value="Unassembled WGS sequence"/>
</dbReference>
<evidence type="ECO:0000256" key="6">
    <source>
        <dbReference type="ARBA" id="ARBA00022754"/>
    </source>
</evidence>
<comment type="function">
    <text evidence="9">Together with KRT19, helps to link the contractile apparatus to dystrophin at the costameres of striated muscle.</text>
</comment>
<dbReference type="Pfam" id="PF00038">
    <property type="entry name" value="Filament"/>
    <property type="match status" value="1"/>
</dbReference>
<keyword evidence="8" id="KW-0539">Nucleus</keyword>
<evidence type="ECO:0000313" key="14">
    <source>
        <dbReference type="EMBL" id="KAF6382589.1"/>
    </source>
</evidence>
<dbReference type="EMBL" id="JACAGB010000002">
    <property type="protein sequence ID" value="KAF6382589.1"/>
    <property type="molecule type" value="Genomic_DNA"/>
</dbReference>
<dbReference type="GO" id="GO:0005882">
    <property type="term" value="C:intermediate filament"/>
    <property type="evidence" value="ECO:0007669"/>
    <property type="project" value="UniProtKB-KW"/>
</dbReference>
<evidence type="ECO:0000256" key="1">
    <source>
        <dbReference type="ARBA" id="ARBA00004109"/>
    </source>
</evidence>
<reference evidence="14 15" key="1">
    <citation type="journal article" date="2020" name="Nature">
        <title>Six reference-quality genomes reveal evolution of bat adaptations.</title>
        <authorList>
            <person name="Jebb D."/>
            <person name="Huang Z."/>
            <person name="Pippel M."/>
            <person name="Hughes G.M."/>
            <person name="Lavrichenko K."/>
            <person name="Devanna P."/>
            <person name="Winkler S."/>
            <person name="Jermiin L.S."/>
            <person name="Skirmuntt E.C."/>
            <person name="Katzourakis A."/>
            <person name="Burkitt-Gray L."/>
            <person name="Ray D.A."/>
            <person name="Sullivan K.A.M."/>
            <person name="Roscito J.G."/>
            <person name="Kirilenko B.M."/>
            <person name="Davalos L.M."/>
            <person name="Corthals A.P."/>
            <person name="Power M.L."/>
            <person name="Jones G."/>
            <person name="Ransome R.D."/>
            <person name="Dechmann D.K.N."/>
            <person name="Locatelli A.G."/>
            <person name="Puechmaille S.J."/>
            <person name="Fedrigo O."/>
            <person name="Jarvis E.D."/>
            <person name="Hiller M."/>
            <person name="Vernes S.C."/>
            <person name="Myers E.W."/>
            <person name="Teeling E.C."/>
        </authorList>
    </citation>
    <scope>NUCLEOTIDE SEQUENCE [LARGE SCALE GENOMIC DNA]</scope>
    <source>
        <strain evidence="14">MPipKuh1</strain>
        <tissue evidence="14">Flight muscle</tissue>
    </source>
</reference>
<evidence type="ECO:0000256" key="4">
    <source>
        <dbReference type="ARBA" id="ARBA00022490"/>
    </source>
</evidence>
<organism evidence="14 15">
    <name type="scientific">Pipistrellus kuhlii</name>
    <name type="common">Kuhl's pipistrelle</name>
    <dbReference type="NCBI Taxonomy" id="59472"/>
    <lineage>
        <taxon>Eukaryota</taxon>
        <taxon>Metazoa</taxon>
        <taxon>Chordata</taxon>
        <taxon>Craniata</taxon>
        <taxon>Vertebrata</taxon>
        <taxon>Euteleostomi</taxon>
        <taxon>Mammalia</taxon>
        <taxon>Eutheria</taxon>
        <taxon>Laurasiatheria</taxon>
        <taxon>Chiroptera</taxon>
        <taxon>Yangochiroptera</taxon>
        <taxon>Vespertilionidae</taxon>
        <taxon>Pipistrellus</taxon>
    </lineage>
</organism>
<evidence type="ECO:0000256" key="8">
    <source>
        <dbReference type="ARBA" id="ARBA00023242"/>
    </source>
</evidence>
<keyword evidence="6" id="KW-0403">Intermediate filament</keyword>
<dbReference type="Gene3D" id="1.20.5.1160">
    <property type="entry name" value="Vasodilator-stimulated phosphoprotein"/>
    <property type="match status" value="1"/>
</dbReference>
<proteinExistence type="predicted"/>
<sequence>MNEINKCTEMENKCFLIKKDMDEAYMNKVELETCLERLIHKINFYRQLCEEEIHELQSQISDKSVSCPWTTTALWTSMASSLRSSPSTRTPTNCSRLRLRPLSDQAVIIDAEQHGQLAIKDAWSKVAELEAALRNANQHMNLQLREY</sequence>
<dbReference type="GO" id="GO:0005737">
    <property type="term" value="C:cytoplasm"/>
    <property type="evidence" value="ECO:0007669"/>
    <property type="project" value="UniProtKB-SubCell"/>
</dbReference>
<comment type="caution">
    <text evidence="14">The sequence shown here is derived from an EMBL/GenBank/DDBJ whole genome shotgun (WGS) entry which is preliminary data.</text>
</comment>
<evidence type="ECO:0000313" key="15">
    <source>
        <dbReference type="Proteomes" id="UP000558488"/>
    </source>
</evidence>
<evidence type="ECO:0000256" key="12">
    <source>
        <dbReference type="ARBA" id="ARBA00042964"/>
    </source>
</evidence>
<keyword evidence="7" id="KW-0175">Coiled coil</keyword>
<evidence type="ECO:0000256" key="7">
    <source>
        <dbReference type="ARBA" id="ARBA00023054"/>
    </source>
</evidence>
<name>A0A7J8A8L0_PIPKU</name>
<dbReference type="AlphaFoldDB" id="A0A7J8A8L0"/>
<dbReference type="PANTHER" id="PTHR45616">
    <property type="entry name" value="GATA-TYPE DOMAIN-CONTAINING PROTEIN"/>
    <property type="match status" value="1"/>
</dbReference>
<dbReference type="InterPro" id="IPR039008">
    <property type="entry name" value="IF_rod_dom"/>
</dbReference>
<keyword evidence="5" id="KW-0416">Keratin</keyword>
<keyword evidence="15" id="KW-1185">Reference proteome</keyword>
<protein>
    <recommendedName>
        <fullName evidence="10">Keratin, type II cytoskeletal 8</fullName>
    </recommendedName>
    <alternativeName>
        <fullName evidence="12">Cytokeratin-8</fullName>
    </alternativeName>
    <alternativeName>
        <fullName evidence="11">Keratin-8</fullName>
    </alternativeName>
</protein>
<evidence type="ECO:0000256" key="9">
    <source>
        <dbReference type="ARBA" id="ARBA00037766"/>
    </source>
</evidence>
<evidence type="ECO:0000256" key="11">
    <source>
        <dbReference type="ARBA" id="ARBA00042886"/>
    </source>
</evidence>
<dbReference type="PANTHER" id="PTHR45616:SF26">
    <property type="entry name" value="KERATIN, TYPE II CYTOSKELETAL 8"/>
    <property type="match status" value="1"/>
</dbReference>
<evidence type="ECO:0000256" key="5">
    <source>
        <dbReference type="ARBA" id="ARBA00022744"/>
    </source>
</evidence>
<accession>A0A7J8A8L0</accession>
<feature type="domain" description="IF rod" evidence="13">
    <location>
        <begin position="2"/>
        <end position="66"/>
    </location>
</feature>
<dbReference type="GO" id="GO:0016363">
    <property type="term" value="C:nuclear matrix"/>
    <property type="evidence" value="ECO:0007669"/>
    <property type="project" value="UniProtKB-SubCell"/>
</dbReference>
<dbReference type="GO" id="GO:0005654">
    <property type="term" value="C:nucleoplasm"/>
    <property type="evidence" value="ECO:0007669"/>
    <property type="project" value="UniProtKB-SubCell"/>
</dbReference>
<evidence type="ECO:0000256" key="2">
    <source>
        <dbReference type="ARBA" id="ARBA00004496"/>
    </source>
</evidence>